<dbReference type="Proteomes" id="UP000244005">
    <property type="component" value="Unassembled WGS sequence"/>
</dbReference>
<organism evidence="2 3">
    <name type="scientific">Marchantia polymorpha</name>
    <name type="common">Common liverwort</name>
    <name type="synonym">Marchantia aquatica</name>
    <dbReference type="NCBI Taxonomy" id="3197"/>
    <lineage>
        <taxon>Eukaryota</taxon>
        <taxon>Viridiplantae</taxon>
        <taxon>Streptophyta</taxon>
        <taxon>Embryophyta</taxon>
        <taxon>Marchantiophyta</taxon>
        <taxon>Marchantiopsida</taxon>
        <taxon>Marchantiidae</taxon>
        <taxon>Marchantiales</taxon>
        <taxon>Marchantiaceae</taxon>
        <taxon>Marchantia</taxon>
    </lineage>
</organism>
<keyword evidence="3" id="KW-1185">Reference proteome</keyword>
<feature type="region of interest" description="Disordered" evidence="1">
    <location>
        <begin position="42"/>
        <end position="81"/>
    </location>
</feature>
<dbReference type="EMBL" id="KZ773613">
    <property type="protein sequence ID" value="PTQ26523.1"/>
    <property type="molecule type" value="Genomic_DNA"/>
</dbReference>
<feature type="compositionally biased region" description="Polar residues" evidence="1">
    <location>
        <begin position="55"/>
        <end position="80"/>
    </location>
</feature>
<protein>
    <submittedName>
        <fullName evidence="2">Uncharacterized protein</fullName>
    </submittedName>
</protein>
<accession>A0A2R6VY49</accession>
<dbReference type="AlphaFoldDB" id="A0A2R6VY49"/>
<evidence type="ECO:0000313" key="3">
    <source>
        <dbReference type="Proteomes" id="UP000244005"/>
    </source>
</evidence>
<name>A0A2R6VY49_MARPO</name>
<evidence type="ECO:0000256" key="1">
    <source>
        <dbReference type="SAM" id="MobiDB-lite"/>
    </source>
</evidence>
<gene>
    <name evidence="2" type="ORF">MARPO_1179s0002</name>
</gene>
<evidence type="ECO:0000313" key="2">
    <source>
        <dbReference type="EMBL" id="PTQ26523.1"/>
    </source>
</evidence>
<proteinExistence type="predicted"/>
<sequence>MTSGGTESSPGSTGVLRTQQRTRLASASLVIRVLLTRGRTMTAWRSPASPPRFAQQGNQQPGIQLDPTNEPSRPSFQPDTCRSRARGWKASRPRRVYECRGTCPSSVPPGRERPSATDTLAWLGFGFGFGFGLWLCSPPLLSPSLASLSLSLALALRSPISLARYLSRLRCAGLACLCLPALARCLPPRPFHSEAPGSLLLQAPSTRHSLARSLAHTHTLHSTSRLLSVRCFISLCSLARREQRCRPSLNVFRAYADRD</sequence>
<reference evidence="3" key="1">
    <citation type="journal article" date="2017" name="Cell">
        <title>Insights into land plant evolution garnered from the Marchantia polymorpha genome.</title>
        <authorList>
            <person name="Bowman J.L."/>
            <person name="Kohchi T."/>
            <person name="Yamato K.T."/>
            <person name="Jenkins J."/>
            <person name="Shu S."/>
            <person name="Ishizaki K."/>
            <person name="Yamaoka S."/>
            <person name="Nishihama R."/>
            <person name="Nakamura Y."/>
            <person name="Berger F."/>
            <person name="Adam C."/>
            <person name="Aki S.S."/>
            <person name="Althoff F."/>
            <person name="Araki T."/>
            <person name="Arteaga-Vazquez M.A."/>
            <person name="Balasubrmanian S."/>
            <person name="Barry K."/>
            <person name="Bauer D."/>
            <person name="Boehm C.R."/>
            <person name="Briginshaw L."/>
            <person name="Caballero-Perez J."/>
            <person name="Catarino B."/>
            <person name="Chen F."/>
            <person name="Chiyoda S."/>
            <person name="Chovatia M."/>
            <person name="Davies K.M."/>
            <person name="Delmans M."/>
            <person name="Demura T."/>
            <person name="Dierschke T."/>
            <person name="Dolan L."/>
            <person name="Dorantes-Acosta A.E."/>
            <person name="Eklund D.M."/>
            <person name="Florent S.N."/>
            <person name="Flores-Sandoval E."/>
            <person name="Fujiyama A."/>
            <person name="Fukuzawa H."/>
            <person name="Galik B."/>
            <person name="Grimanelli D."/>
            <person name="Grimwood J."/>
            <person name="Grossniklaus U."/>
            <person name="Hamada T."/>
            <person name="Haseloff J."/>
            <person name="Hetherington A.J."/>
            <person name="Higo A."/>
            <person name="Hirakawa Y."/>
            <person name="Hundley H.N."/>
            <person name="Ikeda Y."/>
            <person name="Inoue K."/>
            <person name="Inoue S.I."/>
            <person name="Ishida S."/>
            <person name="Jia Q."/>
            <person name="Kakita M."/>
            <person name="Kanazawa T."/>
            <person name="Kawai Y."/>
            <person name="Kawashima T."/>
            <person name="Kennedy M."/>
            <person name="Kinose K."/>
            <person name="Kinoshita T."/>
            <person name="Kohara Y."/>
            <person name="Koide E."/>
            <person name="Komatsu K."/>
            <person name="Kopischke S."/>
            <person name="Kubo M."/>
            <person name="Kyozuka J."/>
            <person name="Lagercrantz U."/>
            <person name="Lin S.S."/>
            <person name="Lindquist E."/>
            <person name="Lipzen A.M."/>
            <person name="Lu C.W."/>
            <person name="De Luna E."/>
            <person name="Martienssen R.A."/>
            <person name="Minamino N."/>
            <person name="Mizutani M."/>
            <person name="Mizutani M."/>
            <person name="Mochizuki N."/>
            <person name="Monte I."/>
            <person name="Mosher R."/>
            <person name="Nagasaki H."/>
            <person name="Nakagami H."/>
            <person name="Naramoto S."/>
            <person name="Nishitani K."/>
            <person name="Ohtani M."/>
            <person name="Okamoto T."/>
            <person name="Okumura M."/>
            <person name="Phillips J."/>
            <person name="Pollak B."/>
            <person name="Reinders A."/>
            <person name="Rovekamp M."/>
            <person name="Sano R."/>
            <person name="Sawa S."/>
            <person name="Schmid M.W."/>
            <person name="Shirakawa M."/>
            <person name="Solano R."/>
            <person name="Spunde A."/>
            <person name="Suetsugu N."/>
            <person name="Sugano S."/>
            <person name="Sugiyama A."/>
            <person name="Sun R."/>
            <person name="Suzuki Y."/>
            <person name="Takenaka M."/>
            <person name="Takezawa D."/>
            <person name="Tomogane H."/>
            <person name="Tsuzuki M."/>
            <person name="Ueda T."/>
            <person name="Umeda M."/>
            <person name="Ward J.M."/>
            <person name="Watanabe Y."/>
            <person name="Yazaki K."/>
            <person name="Yokoyama R."/>
            <person name="Yoshitake Y."/>
            <person name="Yotsui I."/>
            <person name="Zachgo S."/>
            <person name="Schmutz J."/>
        </authorList>
    </citation>
    <scope>NUCLEOTIDE SEQUENCE [LARGE SCALE GENOMIC DNA]</scope>
    <source>
        <strain evidence="3">Tak-1</strain>
    </source>
</reference>